<dbReference type="EMBL" id="PQXH01000092">
    <property type="protein sequence ID" value="TGO12235.1"/>
    <property type="molecule type" value="Genomic_DNA"/>
</dbReference>
<feature type="compositionally biased region" description="Basic and acidic residues" evidence="2">
    <location>
        <begin position="1535"/>
        <end position="1558"/>
    </location>
</feature>
<feature type="region of interest" description="Disordered" evidence="2">
    <location>
        <begin position="1516"/>
        <end position="1558"/>
    </location>
</feature>
<feature type="region of interest" description="Disordered" evidence="2">
    <location>
        <begin position="64"/>
        <end position="104"/>
    </location>
</feature>
<evidence type="ECO:0000313" key="4">
    <source>
        <dbReference type="Proteomes" id="UP000297777"/>
    </source>
</evidence>
<feature type="region of interest" description="Disordered" evidence="2">
    <location>
        <begin position="1816"/>
        <end position="1872"/>
    </location>
</feature>
<feature type="region of interest" description="Disordered" evidence="2">
    <location>
        <begin position="1204"/>
        <end position="1254"/>
    </location>
</feature>
<keyword evidence="1" id="KW-0175">Coiled coil</keyword>
<organism evidence="3 4">
    <name type="scientific">Botrytis tulipae</name>
    <dbReference type="NCBI Taxonomy" id="87230"/>
    <lineage>
        <taxon>Eukaryota</taxon>
        <taxon>Fungi</taxon>
        <taxon>Dikarya</taxon>
        <taxon>Ascomycota</taxon>
        <taxon>Pezizomycotina</taxon>
        <taxon>Leotiomycetes</taxon>
        <taxon>Helotiales</taxon>
        <taxon>Sclerotiniaceae</taxon>
        <taxon>Botrytis</taxon>
    </lineage>
</organism>
<name>A0A4Z1EIN0_9HELO</name>
<feature type="compositionally biased region" description="Acidic residues" evidence="2">
    <location>
        <begin position="1849"/>
        <end position="1861"/>
    </location>
</feature>
<proteinExistence type="predicted"/>
<gene>
    <name evidence="3" type="ORF">BTUL_0092g00350</name>
</gene>
<feature type="region of interest" description="Disordered" evidence="2">
    <location>
        <begin position="898"/>
        <end position="917"/>
    </location>
</feature>
<evidence type="ECO:0000256" key="1">
    <source>
        <dbReference type="SAM" id="Coils"/>
    </source>
</evidence>
<feature type="region of interest" description="Disordered" evidence="2">
    <location>
        <begin position="567"/>
        <end position="600"/>
    </location>
</feature>
<evidence type="ECO:0000256" key="2">
    <source>
        <dbReference type="SAM" id="MobiDB-lite"/>
    </source>
</evidence>
<feature type="region of interest" description="Disordered" evidence="2">
    <location>
        <begin position="472"/>
        <end position="506"/>
    </location>
</feature>
<protein>
    <submittedName>
        <fullName evidence="3">Uncharacterized protein</fullName>
    </submittedName>
</protein>
<dbReference type="OrthoDB" id="3559138at2759"/>
<feature type="compositionally biased region" description="Basic residues" evidence="2">
    <location>
        <begin position="1230"/>
        <end position="1240"/>
    </location>
</feature>
<feature type="coiled-coil region" evidence="1">
    <location>
        <begin position="1263"/>
        <end position="1290"/>
    </location>
</feature>
<dbReference type="Proteomes" id="UP000297777">
    <property type="component" value="Unassembled WGS sequence"/>
</dbReference>
<comment type="caution">
    <text evidence="3">The sequence shown here is derived from an EMBL/GenBank/DDBJ whole genome shotgun (WGS) entry which is preliminary data.</text>
</comment>
<feature type="region of interest" description="Disordered" evidence="2">
    <location>
        <begin position="1399"/>
        <end position="1422"/>
    </location>
</feature>
<keyword evidence="4" id="KW-1185">Reference proteome</keyword>
<reference evidence="3 4" key="1">
    <citation type="submission" date="2017-12" db="EMBL/GenBank/DDBJ databases">
        <title>Comparative genomics of Botrytis spp.</title>
        <authorList>
            <person name="Valero-Jimenez C.A."/>
            <person name="Tapia P."/>
            <person name="Veloso J."/>
            <person name="Silva-Moreno E."/>
            <person name="Staats M."/>
            <person name="Valdes J.H."/>
            <person name="Van Kan J.A.L."/>
        </authorList>
    </citation>
    <scope>NUCLEOTIDE SEQUENCE [LARGE SCALE GENOMIC DNA]</scope>
    <source>
        <strain evidence="3 4">Bt9001</strain>
    </source>
</reference>
<feature type="compositionally biased region" description="Low complexity" evidence="2">
    <location>
        <begin position="1241"/>
        <end position="1254"/>
    </location>
</feature>
<evidence type="ECO:0000313" key="3">
    <source>
        <dbReference type="EMBL" id="TGO12235.1"/>
    </source>
</evidence>
<accession>A0A4Z1EIN0</accession>
<sequence length="1887" mass="211621">MDPNAQSFELGQGRILNEEDRENSLLGRLQHLDLEGEKETEQGGLVLQWGQSLQGAQLQQTYRNGHPNQNQTFFHTGSTGAHNLRSSSDVGVQRSSPAPGSLQSLGAFHINQGQQQFLNSSHPLTSSSAQATFQGKFNQSQKSYNWAQPAQPLGYLPSSAFLTRNLNGLPLTVGSPIVGESREPVEGIENEILELEGQVEQEYKEFCYHRSIRQNREVSFDNLKAYVAILEQTLLNTFQRSQQLQIKLLFGADIGNQFENLVATLSTHLFPQVEEKYMKRNWEKILRGKRPLPRFPPGGPVYLNRAPKLFKIQIKLVIRAYTILESGLCVCKITEKEYDDSIDVESVHELQEYQFEEACTDVEYPSDTFPIPNSFLPTTSEGGKIPVQSFARVIERISYFFCFDPPLSPDTVPLENLVAKDKDLEQIFPVEKANTVSVNWRVSCGKETVRRRERTPIKTGTILRKRKSSARIGFGMDGLGSSEDIGKSSPDPSPRRDSGVDSVMASEVDSDDSIITVISIPTYDIEEDMVKPLNVGSLDGEGNLITIGKMESGLKMLREDKMGKNLHDELEHSSTPSRVKGKSIASMDMDDSNGEGKDDFSSSLRGLSRILASNHRMFLASREEEDRIEDSDNNVFAKNKSVGTKHSISTGLPLPSGILGTPAEDTQAVWHEYAFSGGKNESDSHITSVASCDNINSSESENELERLFKVDSVHTSEPEIRDGYLSYEVSTPINIKEFVFDPENENKPACYSNVGCVQDSETERKDKYPDLKITHEIDINWNLTEEEEEPKKIVKSPHEQLWDEISKSVDKALDASQENRRKESIRGFSLKVPHLVHEAKQGLYRSPSPTRSSKSNEIVGEVSSLKEIEFCASGLKDCGMGEGNLVASIEELGKDCSAQMQRKDDRTSASREGVSSNFGSPISLSVMGRGGIDYPESGLTEDEGDLGVSVGVGDGNCKSSDSPCRQVKMYIPGDEVDGHFSDHKGIREDSVERENERDIANSERFSPVHQRVIQLMTPKHGRYRTVREKVGKTPARYRMFDAQVNEKNASQELGSVAMEKKASQYPAKERAFSQPCFSKDLNWVHHFSPGSFKVDKSKDSDGNGSEEWLLGTEECSEIEEEMEKFWKVNSEGPMAEFRKAMENVNTEIEIEREERKELPVMDRKMKRKIADLGSWESTTDENERVTMGSSQVEFRDVPTIIRRSMPQLDGPSSPPLLVAESPAGSTRSPSPRKRLQKVNRSKSPTLMKSSSSSLGKIFQNSRVEGMEGEIRDLKREVEELKNMVGKLEREFEGAVGFGGEGAGVDKIEERLMDKMKDVWSVVYGKDWEEEGIGEEGRSWINLEEIEWMREVRDVGLLKIVGRMKKEKDMEEIMRAVDGFLKGKRNKSFEKDLMVPSSINPKLGDEDVSVPKTSMDKRESRKSAIGGRLRIDESCTVIPQREIGELSEDEVGLEGGIAGLKGERWDLKDEKSEESDMGMLGDVRAGGWIISRDSKLLDSEVRDCDLVSDVPLRVDRTGAQSESRTPRPLNIQKLSDLPRLESNEEIERERMRKAEESRKSETVCGRVTRNKKCGKRGGDNESELEQLDEGFDKEDKANRKVEMRYVDSEGNFMDQRDAFRHLSSQFKGLKGGRRREKGKGKEVERLTGIVGEGVGVMGCEHGCKIIRGRRLDDMEMEELLDAEILGGKGTEMEKSDFDVSVKRNGKGVGVERGVEEAEKKVEDLVKDLLTKQEGERMKREEWWEREREGDKKEIQRLGGVVEELRELVLSGVEKGKEKEEGGVCGRERRMLEEDVYEDKDKDEMHDCDKPGCWCQPSGSGSGAKGGRKGGKKHECGASNVANMRARDVYGDGDEDEDGEWDSEERGVRSGNGKGFWDWVGGGILWRQD</sequence>